<evidence type="ECO:0000313" key="4">
    <source>
        <dbReference type="Proteomes" id="UP000460718"/>
    </source>
</evidence>
<dbReference type="PROSITE" id="PS51253">
    <property type="entry name" value="HTH_CENPB"/>
    <property type="match status" value="1"/>
</dbReference>
<dbReference type="Pfam" id="PF03221">
    <property type="entry name" value="HTH_Tnp_Tc5"/>
    <property type="match status" value="1"/>
</dbReference>
<dbReference type="GO" id="GO:0003677">
    <property type="term" value="F:DNA binding"/>
    <property type="evidence" value="ECO:0007669"/>
    <property type="project" value="UniProtKB-KW"/>
</dbReference>
<dbReference type="InterPro" id="IPR050863">
    <property type="entry name" value="CenT-Element_Derived"/>
</dbReference>
<feature type="domain" description="HTH CENPB-type" evidence="2">
    <location>
        <begin position="71"/>
        <end position="147"/>
    </location>
</feature>
<sequence length="395" mass="45359">MTSTKKTYVRLTLGQKVMICKMAREQPRSRQALREMATRAFDLPRPMSERTLHSILKSHNTLLKVAENNYKRKKFVDPVVEEFDNALLAEFDRMAEQVSTITDYSLVFRAKLFWDEHFSTYPAEKRPGFSKGWVYRFRKRHGIRCIRKQGEAASVKPSSIVDGRARMRELTDKYELRNINNMDETSFFYHADAPRTLSRRATVSGHKADKTRLTMAVTTNADGSDKLPLLFIGRAAKPRAFKNHNVANEFGADYTNSKKAWMNTSLFQSWLLQLDLRMILEQRYVLLLVDNVSSHVTPSVPLRNVKLEFLPKNTTSVLQPLDQGIIACIKSRFTRIKIEDSVNRYIAGLPQEDISILTAIDWAAQAWKAVSQDTISNCWKHSGITTSMSMSRILN</sequence>
<dbReference type="GO" id="GO:0005634">
    <property type="term" value="C:nucleus"/>
    <property type="evidence" value="ECO:0007669"/>
    <property type="project" value="TreeGrafter"/>
</dbReference>
<evidence type="ECO:0000259" key="2">
    <source>
        <dbReference type="PROSITE" id="PS51253"/>
    </source>
</evidence>
<gene>
    <name evidence="3" type="ORF">PF011_g18639</name>
</gene>
<dbReference type="InterPro" id="IPR006600">
    <property type="entry name" value="HTH_CenpB_DNA-bd_dom"/>
</dbReference>
<dbReference type="Proteomes" id="UP000460718">
    <property type="component" value="Unassembled WGS sequence"/>
</dbReference>
<dbReference type="InterPro" id="IPR004875">
    <property type="entry name" value="DDE_SF_endonuclease_dom"/>
</dbReference>
<dbReference type="Pfam" id="PF03184">
    <property type="entry name" value="DDE_1"/>
    <property type="match status" value="1"/>
</dbReference>
<comment type="caution">
    <text evidence="3">The sequence shown here is derived from an EMBL/GenBank/DDBJ whole genome shotgun (WGS) entry which is preliminary data.</text>
</comment>
<dbReference type="Gene3D" id="1.10.10.60">
    <property type="entry name" value="Homeodomain-like"/>
    <property type="match status" value="1"/>
</dbReference>
<dbReference type="SMART" id="SM00674">
    <property type="entry name" value="CENPB"/>
    <property type="match status" value="1"/>
</dbReference>
<dbReference type="PANTHER" id="PTHR19303:SF73">
    <property type="entry name" value="PROTEIN PDC2"/>
    <property type="match status" value="1"/>
</dbReference>
<evidence type="ECO:0000256" key="1">
    <source>
        <dbReference type="ARBA" id="ARBA00023125"/>
    </source>
</evidence>
<evidence type="ECO:0000313" key="3">
    <source>
        <dbReference type="EMBL" id="KAE8989745.1"/>
    </source>
</evidence>
<protein>
    <recommendedName>
        <fullName evidence="2">HTH CENPB-type domain-containing protein</fullName>
    </recommendedName>
</protein>
<reference evidence="3 4" key="1">
    <citation type="submission" date="2018-09" db="EMBL/GenBank/DDBJ databases">
        <title>Genomic investigation of the strawberry pathogen Phytophthora fragariae indicates pathogenicity is determined by transcriptional variation in three key races.</title>
        <authorList>
            <person name="Adams T.M."/>
            <person name="Armitage A.D."/>
            <person name="Sobczyk M.K."/>
            <person name="Bates H.J."/>
            <person name="Dunwell J.M."/>
            <person name="Nellist C.F."/>
            <person name="Harrison R.J."/>
        </authorList>
    </citation>
    <scope>NUCLEOTIDE SEQUENCE [LARGE SCALE GENOMIC DNA]</scope>
    <source>
        <strain evidence="3 4">SCRP245</strain>
    </source>
</reference>
<dbReference type="PANTHER" id="PTHR19303">
    <property type="entry name" value="TRANSPOSON"/>
    <property type="match status" value="1"/>
</dbReference>
<name>A0A6A3JBM7_9STRA</name>
<organism evidence="3 4">
    <name type="scientific">Phytophthora fragariae</name>
    <dbReference type="NCBI Taxonomy" id="53985"/>
    <lineage>
        <taxon>Eukaryota</taxon>
        <taxon>Sar</taxon>
        <taxon>Stramenopiles</taxon>
        <taxon>Oomycota</taxon>
        <taxon>Peronosporomycetes</taxon>
        <taxon>Peronosporales</taxon>
        <taxon>Peronosporaceae</taxon>
        <taxon>Phytophthora</taxon>
    </lineage>
</organism>
<keyword evidence="1" id="KW-0238">DNA-binding</keyword>
<dbReference type="AlphaFoldDB" id="A0A6A3JBM7"/>
<dbReference type="EMBL" id="QXFW01001508">
    <property type="protein sequence ID" value="KAE8989745.1"/>
    <property type="molecule type" value="Genomic_DNA"/>
</dbReference>
<proteinExistence type="predicted"/>
<accession>A0A6A3JBM7</accession>